<dbReference type="InterPro" id="IPR051395">
    <property type="entry name" value="Cytochrome_c_Peroxidase/MauG"/>
</dbReference>
<dbReference type="GO" id="GO:0004130">
    <property type="term" value="F:cytochrome-c peroxidase activity"/>
    <property type="evidence" value="ECO:0007669"/>
    <property type="project" value="TreeGrafter"/>
</dbReference>
<evidence type="ECO:0000256" key="5">
    <source>
        <dbReference type="SAM" id="SignalP"/>
    </source>
</evidence>
<protein>
    <recommendedName>
        <fullName evidence="6">Cytochrome c domain-containing protein</fullName>
    </recommendedName>
</protein>
<dbReference type="SUPFAM" id="SSF46626">
    <property type="entry name" value="Cytochrome c"/>
    <property type="match status" value="1"/>
</dbReference>
<dbReference type="RefSeq" id="WP_074667650.1">
    <property type="nucleotide sequence ID" value="NZ_FNNH01000040.1"/>
</dbReference>
<accession>A0A1H2XKJ8</accession>
<evidence type="ECO:0000313" key="8">
    <source>
        <dbReference type="Proteomes" id="UP000183454"/>
    </source>
</evidence>
<organism evidence="7 8">
    <name type="scientific">Nitrosomonas communis</name>
    <dbReference type="NCBI Taxonomy" id="44574"/>
    <lineage>
        <taxon>Bacteria</taxon>
        <taxon>Pseudomonadati</taxon>
        <taxon>Pseudomonadota</taxon>
        <taxon>Betaproteobacteria</taxon>
        <taxon>Nitrosomonadales</taxon>
        <taxon>Nitrosomonadaceae</taxon>
        <taxon>Nitrosomonas</taxon>
    </lineage>
</organism>
<evidence type="ECO:0000256" key="3">
    <source>
        <dbReference type="ARBA" id="ARBA00023004"/>
    </source>
</evidence>
<keyword evidence="3 4" id="KW-0408">Iron</keyword>
<feature type="domain" description="Cytochrome c" evidence="6">
    <location>
        <begin position="303"/>
        <end position="415"/>
    </location>
</feature>
<dbReference type="AlphaFoldDB" id="A0A1H2XKJ8"/>
<proteinExistence type="predicted"/>
<evidence type="ECO:0000313" key="7">
    <source>
        <dbReference type="EMBL" id="SDW93423.1"/>
    </source>
</evidence>
<dbReference type="GO" id="GO:0046872">
    <property type="term" value="F:metal ion binding"/>
    <property type="evidence" value="ECO:0007669"/>
    <property type="project" value="UniProtKB-KW"/>
</dbReference>
<evidence type="ECO:0000256" key="2">
    <source>
        <dbReference type="ARBA" id="ARBA00022723"/>
    </source>
</evidence>
<dbReference type="PROSITE" id="PS51007">
    <property type="entry name" value="CYTC"/>
    <property type="match status" value="1"/>
</dbReference>
<keyword evidence="1 4" id="KW-0349">Heme</keyword>
<feature type="signal peptide" evidence="5">
    <location>
        <begin position="1"/>
        <end position="27"/>
    </location>
</feature>
<feature type="chain" id="PRO_5010353910" description="Cytochrome c domain-containing protein" evidence="5">
    <location>
        <begin position="28"/>
        <end position="415"/>
    </location>
</feature>
<gene>
    <name evidence="7" type="ORF">SAMN05421882_10402</name>
</gene>
<evidence type="ECO:0000256" key="1">
    <source>
        <dbReference type="ARBA" id="ARBA00022617"/>
    </source>
</evidence>
<dbReference type="GO" id="GO:0009055">
    <property type="term" value="F:electron transfer activity"/>
    <property type="evidence" value="ECO:0007669"/>
    <property type="project" value="InterPro"/>
</dbReference>
<keyword evidence="5" id="KW-0732">Signal</keyword>
<name>A0A1H2XKJ8_9PROT</name>
<evidence type="ECO:0000256" key="4">
    <source>
        <dbReference type="PROSITE-ProRule" id="PRU00433"/>
    </source>
</evidence>
<keyword evidence="2 4" id="KW-0479">Metal-binding</keyword>
<dbReference type="Gene3D" id="1.10.760.10">
    <property type="entry name" value="Cytochrome c-like domain"/>
    <property type="match status" value="1"/>
</dbReference>
<sequence length="415" mass="45254">MKITPASMTFTLFMTCVIFGFSPAGWADEADREKTNVSDSTEQKQREGQEIFRFDTFGNEQLWTDVLRLHEAIATVDPATALAVGLKVDVDALPKELVAALQAGQVDLKKPEVTVELLRLNAVVGVKGSVDELGRLATIGVTCALCHSSVDNSLAPGIGKRLDGWANIDLNVGAIIALSPVLDDATKAEFNTWGPGKYDPVRHYFDGANIIPLNSPSQPVVIPSIYGLKGVGFETYTADGPISYWNSYVGIGQMGGKGTFTDPRTGLTIEQTPDLVTPKLPALYEYQLNLKTPKAEAGSFDRAAAQRGKHLFRNKATCDTCHQPPHFTDVVRSPNQQEPFLHDPAEVGADPTYANKSATKKYRTTPLRGLQKHPPYFHDGSAADLLAVVNHYDKHFGLNLTDEEKADLVEYLKSI</sequence>
<evidence type="ECO:0000259" key="6">
    <source>
        <dbReference type="PROSITE" id="PS51007"/>
    </source>
</evidence>
<dbReference type="EMBL" id="FNNH01000040">
    <property type="protein sequence ID" value="SDW93423.1"/>
    <property type="molecule type" value="Genomic_DNA"/>
</dbReference>
<dbReference type="InterPro" id="IPR036909">
    <property type="entry name" value="Cyt_c-like_dom_sf"/>
</dbReference>
<dbReference type="InterPro" id="IPR009056">
    <property type="entry name" value="Cyt_c-like_dom"/>
</dbReference>
<dbReference type="PANTHER" id="PTHR30600">
    <property type="entry name" value="CYTOCHROME C PEROXIDASE-RELATED"/>
    <property type="match status" value="1"/>
</dbReference>
<dbReference type="GO" id="GO:0020037">
    <property type="term" value="F:heme binding"/>
    <property type="evidence" value="ECO:0007669"/>
    <property type="project" value="InterPro"/>
</dbReference>
<dbReference type="Proteomes" id="UP000183454">
    <property type="component" value="Unassembled WGS sequence"/>
</dbReference>
<reference evidence="7 8" key="1">
    <citation type="submission" date="2016-10" db="EMBL/GenBank/DDBJ databases">
        <authorList>
            <person name="de Groot N.N."/>
        </authorList>
    </citation>
    <scope>NUCLEOTIDE SEQUENCE [LARGE SCALE GENOMIC DNA]</scope>
    <source>
        <strain evidence="7 8">Nm110</strain>
    </source>
</reference>